<dbReference type="InterPro" id="IPR036047">
    <property type="entry name" value="F-box-like_dom_sf"/>
</dbReference>
<keyword evidence="3" id="KW-1185">Reference proteome</keyword>
<dbReference type="InterPro" id="IPR032675">
    <property type="entry name" value="LRR_dom_sf"/>
</dbReference>
<dbReference type="PROSITE" id="PS50181">
    <property type="entry name" value="FBOX"/>
    <property type="match status" value="1"/>
</dbReference>
<accession>A0A0B4HRH2</accession>
<organism evidence="2 3">
    <name type="scientific">Metarhizium guizhouense (strain ARSEF 977)</name>
    <dbReference type="NCBI Taxonomy" id="1276136"/>
    <lineage>
        <taxon>Eukaryota</taxon>
        <taxon>Fungi</taxon>
        <taxon>Dikarya</taxon>
        <taxon>Ascomycota</taxon>
        <taxon>Pezizomycotina</taxon>
        <taxon>Sordariomycetes</taxon>
        <taxon>Hypocreomycetidae</taxon>
        <taxon>Hypocreales</taxon>
        <taxon>Clavicipitaceae</taxon>
        <taxon>Metarhizium</taxon>
    </lineage>
</organism>
<evidence type="ECO:0000259" key="1">
    <source>
        <dbReference type="PROSITE" id="PS50181"/>
    </source>
</evidence>
<dbReference type="SUPFAM" id="SSF52047">
    <property type="entry name" value="RNI-like"/>
    <property type="match status" value="1"/>
</dbReference>
<evidence type="ECO:0000313" key="3">
    <source>
        <dbReference type="Proteomes" id="UP000031192"/>
    </source>
</evidence>
<feature type="domain" description="F-box" evidence="1">
    <location>
        <begin position="8"/>
        <end position="65"/>
    </location>
</feature>
<proteinExistence type="predicted"/>
<gene>
    <name evidence="2" type="ORF">MGU_10619</name>
</gene>
<dbReference type="HOGENOM" id="CLU_043061_0_0_1"/>
<dbReference type="InterPro" id="IPR001810">
    <property type="entry name" value="F-box_dom"/>
</dbReference>
<sequence length="483" mass="55795">MAAESIERSLLGTLPPEVRQRICASLPRPDLKNLRLVSRAWDEAPLPALLRTVFLRVNLQSFENLQDISESKKLGNNVRFISYDGRTLGVDTARYGFEHWMDHSACGGFGLLGRTKSWFLEQFTLEQFEEFYQNYQQYLFEQQHMLRRGYEKQMLQDALKKLPKPLGVDYVVPKMREMTKYDEPAPPLRSFSAVARKFLAEPESYHGYRESEGHFWTLLQSACLSGNAEQLTHVRASNVDLRRWNYTAASFVNCYKSLSSLQNLSLEFAFAQHYDDEVAHLASMIAHAISLTSVSLSFDSFSYDDRLAVIHLPQVIGDAVYLKHLRSLSLQALVTPEAHLRSVLKRHCETLRSLELSRMELEKNAVEDEHGRGSWVLFIGFLNREMSLDHIKFDGTFSNSWNEGWIGRSDSNSTESAFDESRSQYSDDCLLYRIERFVTGGSAYPNPFTTRSLEDDNHYSYGHNVPWKFEMDESWYFEGRLVQ</sequence>
<dbReference type="Pfam" id="PF00646">
    <property type="entry name" value="F-box"/>
    <property type="match status" value="1"/>
</dbReference>
<dbReference type="EMBL" id="AZNH01000105">
    <property type="protein sequence ID" value="KID82049.1"/>
    <property type="molecule type" value="Genomic_DNA"/>
</dbReference>
<dbReference type="SUPFAM" id="SSF81383">
    <property type="entry name" value="F-box domain"/>
    <property type="match status" value="1"/>
</dbReference>
<comment type="caution">
    <text evidence="2">The sequence shown here is derived from an EMBL/GenBank/DDBJ whole genome shotgun (WGS) entry which is preliminary data.</text>
</comment>
<protein>
    <submittedName>
        <fullName evidence="2">F-box domain, Skp2-like protein</fullName>
    </submittedName>
</protein>
<dbReference type="Gene3D" id="3.80.10.10">
    <property type="entry name" value="Ribonuclease Inhibitor"/>
    <property type="match status" value="1"/>
</dbReference>
<reference evidence="2 3" key="1">
    <citation type="journal article" date="2014" name="Proc. Natl. Acad. Sci. U.S.A.">
        <title>Trajectory and genomic determinants of fungal-pathogen speciation and host adaptation.</title>
        <authorList>
            <person name="Hu X."/>
            <person name="Xiao G."/>
            <person name="Zheng P."/>
            <person name="Shang Y."/>
            <person name="Su Y."/>
            <person name="Zhang X."/>
            <person name="Liu X."/>
            <person name="Zhan S."/>
            <person name="St Leger R.J."/>
            <person name="Wang C."/>
        </authorList>
    </citation>
    <scope>NUCLEOTIDE SEQUENCE [LARGE SCALE GENOMIC DNA]</scope>
    <source>
        <strain evidence="2 3">ARSEF 977</strain>
    </source>
</reference>
<dbReference type="Proteomes" id="UP000031192">
    <property type="component" value="Unassembled WGS sequence"/>
</dbReference>
<evidence type="ECO:0000313" key="2">
    <source>
        <dbReference type="EMBL" id="KID82049.1"/>
    </source>
</evidence>
<dbReference type="AlphaFoldDB" id="A0A0B4HRH2"/>
<name>A0A0B4HRH2_METGA</name>